<comment type="caution">
    <text evidence="3">The sequence shown here is derived from an EMBL/GenBank/DDBJ whole genome shotgun (WGS) entry which is preliminary data.</text>
</comment>
<dbReference type="GO" id="GO:0050135">
    <property type="term" value="F:NADP+ nucleosidase activity"/>
    <property type="evidence" value="ECO:0007669"/>
    <property type="project" value="InterPro"/>
</dbReference>
<feature type="domain" description="CD-NTase-associated protein 12/Pycsar effector protein TIR" evidence="2">
    <location>
        <begin position="130"/>
        <end position="248"/>
    </location>
</feature>
<evidence type="ECO:0000313" key="3">
    <source>
        <dbReference type="EMBL" id="RAZ65795.1"/>
    </source>
</evidence>
<dbReference type="AlphaFoldDB" id="A0A330GD37"/>
<evidence type="ECO:0000313" key="4">
    <source>
        <dbReference type="Proteomes" id="UP000251576"/>
    </source>
</evidence>
<feature type="compositionally biased region" description="Polar residues" evidence="1">
    <location>
        <begin position="119"/>
        <end position="129"/>
    </location>
</feature>
<dbReference type="EMBL" id="QMDH01000028">
    <property type="protein sequence ID" value="RAZ65795.1"/>
    <property type="molecule type" value="Genomic_DNA"/>
</dbReference>
<dbReference type="Proteomes" id="UP000251576">
    <property type="component" value="Unassembled WGS sequence"/>
</dbReference>
<name>A0A330GD37_ENTCL</name>
<protein>
    <recommendedName>
        <fullName evidence="2">CD-NTase-associated protein 12/Pycsar effector protein TIR domain-containing protein</fullName>
    </recommendedName>
</protein>
<organism evidence="3 4">
    <name type="scientific">Enterobacter cloacae</name>
    <dbReference type="NCBI Taxonomy" id="550"/>
    <lineage>
        <taxon>Bacteria</taxon>
        <taxon>Pseudomonadati</taxon>
        <taxon>Pseudomonadota</taxon>
        <taxon>Gammaproteobacteria</taxon>
        <taxon>Enterobacterales</taxon>
        <taxon>Enterobacteriaceae</taxon>
        <taxon>Enterobacter</taxon>
        <taxon>Enterobacter cloacae complex</taxon>
    </lineage>
</organism>
<feature type="region of interest" description="Disordered" evidence="1">
    <location>
        <begin position="110"/>
        <end position="129"/>
    </location>
</feature>
<dbReference type="RefSeq" id="WP_112781264.1">
    <property type="nucleotide sequence ID" value="NZ_CABMNQ010000028.1"/>
</dbReference>
<dbReference type="InterPro" id="IPR019302">
    <property type="entry name" value="CAP12/PCTIR_TIR_dom"/>
</dbReference>
<dbReference type="Pfam" id="PF10137">
    <property type="entry name" value="CAP12-PCTIR_TIR"/>
    <property type="match status" value="1"/>
</dbReference>
<reference evidence="3 4" key="1">
    <citation type="submission" date="2018-06" db="EMBL/GenBank/DDBJ databases">
        <title>ACT-28, a chromosomally-encoded AmpC with carbapenemase activity from Enterobacter kobei.</title>
        <authorList>
            <person name="Jousset A.B."/>
            <person name="Oueslati S."/>
            <person name="Bernabeu S."/>
            <person name="Takissian J."/>
            <person name="Creton E."/>
            <person name="Vogel A."/>
            <person name="Cotellon G."/>
            <person name="Bonnin R.A."/>
            <person name="Dortet L."/>
            <person name="Naas T."/>
        </authorList>
    </citation>
    <scope>NUCLEOTIDE SEQUENCE [LARGE SCALE GENOMIC DNA]</scope>
    <source>
        <strain evidence="3 4">99B3</strain>
    </source>
</reference>
<accession>A0A330GD37</accession>
<sequence length="273" mass="30584">MTQPENEIVDQLVQLKRRLLEEVVIAYSTRGTEFGRNRFDALKRKTREILDNSLPAESARFDQKMISYSFSAISRWEDAGTWFLNNDGGKYAAYIDSLIMDLEGGEYVPPETKEDNISEETPSSTPQNNRVFIVHGHGEAVKERTARFVSKLGLDPVILHEQASKGKTIIEKLEHYTDVGFALVLYTEDDLGNSSTEAEKGTLNPRARQNVVFEHGLLIGLLSRERVMPIVDGNVELPGDISGVVYISDSAWQLTVAKELKSAGYDIDLNKAF</sequence>
<evidence type="ECO:0000259" key="2">
    <source>
        <dbReference type="Pfam" id="PF10137"/>
    </source>
</evidence>
<dbReference type="PIRSF" id="PIRSF032620">
    <property type="entry name" value="UCP032620"/>
    <property type="match status" value="1"/>
</dbReference>
<proteinExistence type="predicted"/>
<evidence type="ECO:0000256" key="1">
    <source>
        <dbReference type="SAM" id="MobiDB-lite"/>
    </source>
</evidence>
<gene>
    <name evidence="3" type="ORF">DP202_16070</name>
</gene>
<dbReference type="InterPro" id="IPR014571">
    <property type="entry name" value="UCP032620"/>
</dbReference>